<feature type="non-terminal residue" evidence="2">
    <location>
        <position position="244"/>
    </location>
</feature>
<reference evidence="2" key="1">
    <citation type="journal article" date="2020" name="mSystems">
        <title>Genome- and Community-Level Interaction Insights into Carbon Utilization and Element Cycling Functions of Hydrothermarchaeota in Hydrothermal Sediment.</title>
        <authorList>
            <person name="Zhou Z."/>
            <person name="Liu Y."/>
            <person name="Xu W."/>
            <person name="Pan J."/>
            <person name="Luo Z.H."/>
            <person name="Li M."/>
        </authorList>
    </citation>
    <scope>NUCLEOTIDE SEQUENCE [LARGE SCALE GENOMIC DNA]</scope>
    <source>
        <strain evidence="2">HyVt-570</strain>
    </source>
</reference>
<comment type="caution">
    <text evidence="2">The sequence shown here is derived from an EMBL/GenBank/DDBJ whole genome shotgun (WGS) entry which is preliminary data.</text>
</comment>
<dbReference type="Proteomes" id="UP000885759">
    <property type="component" value="Unassembled WGS sequence"/>
</dbReference>
<feature type="signal peptide" evidence="1">
    <location>
        <begin position="1"/>
        <end position="21"/>
    </location>
</feature>
<dbReference type="AlphaFoldDB" id="A0A7C4VFW8"/>
<protein>
    <recommendedName>
        <fullName evidence="3">OstA family protein</fullName>
    </recommendedName>
</protein>
<organism evidence="2">
    <name type="scientific">Oceanithermus profundus</name>
    <dbReference type="NCBI Taxonomy" id="187137"/>
    <lineage>
        <taxon>Bacteria</taxon>
        <taxon>Thermotogati</taxon>
        <taxon>Deinococcota</taxon>
        <taxon>Deinococci</taxon>
        <taxon>Thermales</taxon>
        <taxon>Thermaceae</taxon>
        <taxon>Oceanithermus</taxon>
    </lineage>
</organism>
<proteinExistence type="predicted"/>
<gene>
    <name evidence="2" type="ORF">ENK37_03610</name>
</gene>
<accession>A0A7C4VFW8</accession>
<sequence>MSLRRALAVLALALGPAWAGACADADVVLEVERPPAVLGGAEFELDGDVLTFSEGACLEAGGAEMTAARIVYDRAAGVLHAEAVAGGFADWTVRAPRLVGEGDALLLEQAVFERGDAVVRAAVARFEGGRAELAAIEARTSRYRFRAASGRLEGEVFTAEKVRSTPCKCGDALELAARRATFRFEDEELVLQRSAFRLYGATLARPERLRLELDQPLDLRFPLRLGYGAGWNFGVEGLPLPAPD</sequence>
<evidence type="ECO:0008006" key="3">
    <source>
        <dbReference type="Google" id="ProtNLM"/>
    </source>
</evidence>
<feature type="chain" id="PRO_5027737344" description="OstA family protein" evidence="1">
    <location>
        <begin position="22"/>
        <end position="244"/>
    </location>
</feature>
<evidence type="ECO:0000256" key="1">
    <source>
        <dbReference type="SAM" id="SignalP"/>
    </source>
</evidence>
<dbReference type="PROSITE" id="PS51257">
    <property type="entry name" value="PROKAR_LIPOPROTEIN"/>
    <property type="match status" value="1"/>
</dbReference>
<name>A0A7C4VFW8_9DEIN</name>
<keyword evidence="1" id="KW-0732">Signal</keyword>
<evidence type="ECO:0000313" key="2">
    <source>
        <dbReference type="EMBL" id="HGY09130.1"/>
    </source>
</evidence>
<dbReference type="EMBL" id="DRPZ01000096">
    <property type="protein sequence ID" value="HGY09130.1"/>
    <property type="molecule type" value="Genomic_DNA"/>
</dbReference>